<dbReference type="SUPFAM" id="SSF54160">
    <property type="entry name" value="Chromo domain-like"/>
    <property type="match status" value="1"/>
</dbReference>
<dbReference type="InterPro" id="IPR041588">
    <property type="entry name" value="Integrase_H2C2"/>
</dbReference>
<dbReference type="PROSITE" id="PS50013">
    <property type="entry name" value="CHROMO_2"/>
    <property type="match status" value="1"/>
</dbReference>
<dbReference type="InterPro" id="IPR000953">
    <property type="entry name" value="Chromo/chromo_shadow_dom"/>
</dbReference>
<dbReference type="SUPFAM" id="SSF56672">
    <property type="entry name" value="DNA/RNA polymerases"/>
    <property type="match status" value="1"/>
</dbReference>
<dbReference type="SMART" id="SM00298">
    <property type="entry name" value="CHROMO"/>
    <property type="match status" value="1"/>
</dbReference>
<dbReference type="PANTHER" id="PTHR37984:SF5">
    <property type="entry name" value="PROTEIN NYNRIN-LIKE"/>
    <property type="match status" value="1"/>
</dbReference>
<keyword evidence="10" id="KW-0496">Mitochondrion</keyword>
<feature type="domain" description="Reverse transcriptase" evidence="12">
    <location>
        <begin position="1"/>
        <end position="61"/>
    </location>
</feature>
<dbReference type="InterPro" id="IPR000477">
    <property type="entry name" value="RT_dom"/>
</dbReference>
<evidence type="ECO:0000256" key="5">
    <source>
        <dbReference type="ARBA" id="ARBA00022722"/>
    </source>
</evidence>
<keyword evidence="3" id="KW-0808">Transferase</keyword>
<dbReference type="GO" id="GO:0004519">
    <property type="term" value="F:endonuclease activity"/>
    <property type="evidence" value="ECO:0007669"/>
    <property type="project" value="UniProtKB-KW"/>
</dbReference>
<keyword evidence="4" id="KW-0548">Nucleotidyltransferase</keyword>
<comment type="subcellular location">
    <subcellularLocation>
        <location evidence="1">Mitochondrion</location>
    </subcellularLocation>
</comment>
<dbReference type="OrthoDB" id="3341476at2759"/>
<evidence type="ECO:0000256" key="8">
    <source>
        <dbReference type="ARBA" id="ARBA00022884"/>
    </source>
</evidence>
<dbReference type="InterPro" id="IPR023780">
    <property type="entry name" value="Chromo_domain"/>
</dbReference>
<dbReference type="GO" id="GO:0003723">
    <property type="term" value="F:RNA binding"/>
    <property type="evidence" value="ECO:0007669"/>
    <property type="project" value="UniProtKB-KW"/>
</dbReference>
<feature type="domain" description="Integrase catalytic" evidence="13">
    <location>
        <begin position="483"/>
        <end position="647"/>
    </location>
</feature>
<dbReference type="GO" id="GO:0005739">
    <property type="term" value="C:mitochondrion"/>
    <property type="evidence" value="ECO:0007669"/>
    <property type="project" value="UniProtKB-SubCell"/>
</dbReference>
<keyword evidence="6" id="KW-0255">Endonuclease</keyword>
<dbReference type="GO" id="GO:0005634">
    <property type="term" value="C:nucleus"/>
    <property type="evidence" value="ECO:0007669"/>
    <property type="project" value="UniProtKB-ARBA"/>
</dbReference>
<dbReference type="Gene3D" id="1.10.340.70">
    <property type="match status" value="1"/>
</dbReference>
<dbReference type="Gene3D" id="2.40.50.40">
    <property type="match status" value="1"/>
</dbReference>
<evidence type="ECO:0000256" key="9">
    <source>
        <dbReference type="ARBA" id="ARBA00022918"/>
    </source>
</evidence>
<evidence type="ECO:0000313" key="15">
    <source>
        <dbReference type="Proteomes" id="UP000226192"/>
    </source>
</evidence>
<dbReference type="InterPro" id="IPR016197">
    <property type="entry name" value="Chromo-like_dom_sf"/>
</dbReference>
<dbReference type="STRING" id="1399860.A0A2C5XUZ4"/>
<dbReference type="Gene3D" id="3.10.20.370">
    <property type="match status" value="1"/>
</dbReference>
<reference evidence="14 15" key="1">
    <citation type="submission" date="2017-06" db="EMBL/GenBank/DDBJ databases">
        <title>Ant-infecting Ophiocordyceps genomes reveal a high diversity of potential behavioral manipulation genes and a possible major role for enterotoxins.</title>
        <authorList>
            <person name="De Bekker C."/>
            <person name="Evans H.C."/>
            <person name="Brachmann A."/>
            <person name="Hughes D.P."/>
        </authorList>
    </citation>
    <scope>NUCLEOTIDE SEQUENCE [LARGE SCALE GENOMIC DNA]</scope>
    <source>
        <strain evidence="14 15">Map64</strain>
    </source>
</reference>
<evidence type="ECO:0008006" key="16">
    <source>
        <dbReference type="Google" id="ProtNLM"/>
    </source>
</evidence>
<evidence type="ECO:0000256" key="1">
    <source>
        <dbReference type="ARBA" id="ARBA00004173"/>
    </source>
</evidence>
<evidence type="ECO:0000256" key="10">
    <source>
        <dbReference type="ARBA" id="ARBA00023128"/>
    </source>
</evidence>
<dbReference type="Gene3D" id="3.30.70.270">
    <property type="match status" value="2"/>
</dbReference>
<keyword evidence="5" id="KW-0540">Nuclease</keyword>
<evidence type="ECO:0000256" key="6">
    <source>
        <dbReference type="ARBA" id="ARBA00022759"/>
    </source>
</evidence>
<evidence type="ECO:0000259" key="13">
    <source>
        <dbReference type="PROSITE" id="PS50994"/>
    </source>
</evidence>
<dbReference type="InterPro" id="IPR050951">
    <property type="entry name" value="Retrovirus_Pol_polyprotein"/>
</dbReference>
<dbReference type="SUPFAM" id="SSF53098">
    <property type="entry name" value="Ribonuclease H-like"/>
    <property type="match status" value="1"/>
</dbReference>
<dbReference type="EMBL" id="NJET01000311">
    <property type="protein sequence ID" value="PHH58762.1"/>
    <property type="molecule type" value="Genomic_DNA"/>
</dbReference>
<sequence length="869" mass="98720">MLDEFCSAYMDDVLIYSSGSRADHIEKVRRVLLRLQEHGLHLDPDKCEFAVKKVKYLGFILLAGEGIQADPEKVEAIKQWEAPTSITGIRSFLGFANFYRTFIHNFSAIAEPLTALTGKGATFSWGTKEQDAFERLKESFCTAPILAEWDFDQPAILEADCSGWALGGQLSQEIGGRKRPVAFFSQKLSAAERNYPIHDKEMLAIIRCMEEWQAELRSCPSIQILTDHKNLEYFAKRQHLSERQARWNEFLSRFSNYEIIYRPGKEAAVPDALSRKDQDKPTQEDRDARFVQMIPPGKLRLATTTLEEATNKAASQEIQLGSPPSLPQLSTCPFADDELRQLWDRTIQKDTVYLNVRAAVGRRDRTLDPKLCLKVQIADCHIDQQGILRYRDRIWVPGAPVTTDQERKAASADLQDLDKLRGLLIQRTHDAAVIGHPGREGTIEALSRDYYWPLLNSLVRAFLRNCDTCGRTKIWRSHKQGLLKPLPLPEQFQRDLQMDFITDLPVTEKGNCCLWVIKDRGSRQITLEPMPTMEAEECAERFLWCHVRDHGWPASIVSDRGSNWTSRFWTHLCKRLGIKQLLSTAYHPQTDGGPERVNQEAQAYLRAVISYDQKDWDRWIPAAQLALNSRTNSSIGMSPFFANHGYHPPSPIAMAEVEGFTALKGSPEAIAQGFVDKLAKVTDLCHAMAASSAEKQENNANKNRRPAERFEVGDKVWLDLRDYGSKRPKKKLDWLHAKYTVKSVIGPQVVELEGLPSGIHPRFNVEKLRRASNDPVPGQVATDPQPAAIQVDGEDEFFVEKILAARWKKKGRGKIREVLVKWKGYQDPTWQPLKDLADNEAVDIFEGIYGNIHENNGDPQFNNVQILLI</sequence>
<evidence type="ECO:0000256" key="4">
    <source>
        <dbReference type="ARBA" id="ARBA00022695"/>
    </source>
</evidence>
<dbReference type="Pfam" id="PF17921">
    <property type="entry name" value="Integrase_H2C2"/>
    <property type="match status" value="1"/>
</dbReference>
<evidence type="ECO:0000256" key="3">
    <source>
        <dbReference type="ARBA" id="ARBA00022679"/>
    </source>
</evidence>
<evidence type="ECO:0000259" key="11">
    <source>
        <dbReference type="PROSITE" id="PS50013"/>
    </source>
</evidence>
<dbReference type="Gene3D" id="3.30.420.10">
    <property type="entry name" value="Ribonuclease H-like superfamily/Ribonuclease H"/>
    <property type="match status" value="1"/>
</dbReference>
<feature type="domain" description="Chromo" evidence="11">
    <location>
        <begin position="797"/>
        <end position="846"/>
    </location>
</feature>
<organism evidence="14 15">
    <name type="scientific">Ophiocordyceps australis</name>
    <dbReference type="NCBI Taxonomy" id="1399860"/>
    <lineage>
        <taxon>Eukaryota</taxon>
        <taxon>Fungi</taxon>
        <taxon>Dikarya</taxon>
        <taxon>Ascomycota</taxon>
        <taxon>Pezizomycotina</taxon>
        <taxon>Sordariomycetes</taxon>
        <taxon>Hypocreomycetidae</taxon>
        <taxon>Hypocreales</taxon>
        <taxon>Ophiocordycipitaceae</taxon>
        <taxon>Ophiocordyceps</taxon>
    </lineage>
</organism>
<proteinExistence type="predicted"/>
<dbReference type="AlphaFoldDB" id="A0A2C5XUZ4"/>
<dbReference type="InterPro" id="IPR001584">
    <property type="entry name" value="Integrase_cat-core"/>
</dbReference>
<dbReference type="FunFam" id="3.30.70.270:FF:000020">
    <property type="entry name" value="Transposon Tf2-6 polyprotein-like Protein"/>
    <property type="match status" value="1"/>
</dbReference>
<keyword evidence="9" id="KW-0695">RNA-directed DNA polymerase</keyword>
<dbReference type="Pfam" id="PF00665">
    <property type="entry name" value="rve"/>
    <property type="match status" value="1"/>
</dbReference>
<dbReference type="GO" id="GO:0015074">
    <property type="term" value="P:DNA integration"/>
    <property type="evidence" value="ECO:0007669"/>
    <property type="project" value="InterPro"/>
</dbReference>
<dbReference type="GO" id="GO:0003964">
    <property type="term" value="F:RNA-directed DNA polymerase activity"/>
    <property type="evidence" value="ECO:0007669"/>
    <property type="project" value="UniProtKB-KW"/>
</dbReference>
<dbReference type="CDD" id="cd09274">
    <property type="entry name" value="RNase_HI_RT_Ty3"/>
    <property type="match status" value="1"/>
</dbReference>
<dbReference type="Pfam" id="PF17917">
    <property type="entry name" value="RT_RNaseH"/>
    <property type="match status" value="1"/>
</dbReference>
<dbReference type="GO" id="GO:0006338">
    <property type="term" value="P:chromatin remodeling"/>
    <property type="evidence" value="ECO:0007669"/>
    <property type="project" value="UniProtKB-ARBA"/>
</dbReference>
<keyword evidence="7" id="KW-0378">Hydrolase</keyword>
<dbReference type="PROSITE" id="PS50878">
    <property type="entry name" value="RT_POL"/>
    <property type="match status" value="1"/>
</dbReference>
<dbReference type="InterPro" id="IPR012337">
    <property type="entry name" value="RNaseH-like_sf"/>
</dbReference>
<dbReference type="GO" id="GO:0016787">
    <property type="term" value="F:hydrolase activity"/>
    <property type="evidence" value="ECO:0007669"/>
    <property type="project" value="UniProtKB-KW"/>
</dbReference>
<dbReference type="Proteomes" id="UP000226192">
    <property type="component" value="Unassembled WGS sequence"/>
</dbReference>
<comment type="caution">
    <text evidence="14">The sequence shown here is derived from an EMBL/GenBank/DDBJ whole genome shotgun (WGS) entry which is preliminary data.</text>
</comment>
<evidence type="ECO:0000259" key="12">
    <source>
        <dbReference type="PROSITE" id="PS50878"/>
    </source>
</evidence>
<protein>
    <recommendedName>
        <fullName evidence="16">Reverse transcriptase</fullName>
    </recommendedName>
</protein>
<name>A0A2C5XUZ4_9HYPO</name>
<dbReference type="InterPro" id="IPR041373">
    <property type="entry name" value="RT_RNaseH"/>
</dbReference>
<evidence type="ECO:0000256" key="7">
    <source>
        <dbReference type="ARBA" id="ARBA00022801"/>
    </source>
</evidence>
<dbReference type="Pfam" id="PF00385">
    <property type="entry name" value="Chromo"/>
    <property type="match status" value="1"/>
</dbReference>
<evidence type="ECO:0000256" key="2">
    <source>
        <dbReference type="ARBA" id="ARBA00011353"/>
    </source>
</evidence>
<accession>A0A2C5XUZ4</accession>
<dbReference type="CDD" id="cd18971">
    <property type="entry name" value="CD_POL_like"/>
    <property type="match status" value="1"/>
</dbReference>
<dbReference type="PROSITE" id="PS50994">
    <property type="entry name" value="INTEGRASE"/>
    <property type="match status" value="1"/>
</dbReference>
<keyword evidence="15" id="KW-1185">Reference proteome</keyword>
<comment type="subunit">
    <text evidence="2">Component of the NuA4 histone acetyltransferase complex.</text>
</comment>
<dbReference type="PANTHER" id="PTHR37984">
    <property type="entry name" value="PROTEIN CBG26694"/>
    <property type="match status" value="1"/>
</dbReference>
<dbReference type="InterPro" id="IPR036397">
    <property type="entry name" value="RNaseH_sf"/>
</dbReference>
<dbReference type="InterPro" id="IPR043128">
    <property type="entry name" value="Rev_trsase/Diguanyl_cyclase"/>
</dbReference>
<gene>
    <name evidence="14" type="ORF">CDD81_4662</name>
</gene>
<dbReference type="InterPro" id="IPR043502">
    <property type="entry name" value="DNA/RNA_pol_sf"/>
</dbReference>
<keyword evidence="8" id="KW-0694">RNA-binding</keyword>
<dbReference type="Pfam" id="PF00078">
    <property type="entry name" value="RVT_1"/>
    <property type="match status" value="1"/>
</dbReference>
<evidence type="ECO:0000313" key="14">
    <source>
        <dbReference type="EMBL" id="PHH58762.1"/>
    </source>
</evidence>